<dbReference type="EMBL" id="BAABME010040932">
    <property type="protein sequence ID" value="GAA0171555.1"/>
    <property type="molecule type" value="Genomic_DNA"/>
</dbReference>
<name>A0AAV3R6M9_LITER</name>
<dbReference type="InterPro" id="IPR040256">
    <property type="entry name" value="At4g02000-like"/>
</dbReference>
<sequence>MNKKKDKDTLEETGEVYDPKWDMAFLKDSWKVKCKVIPHEKGWIVFRFDSDTDRQWVVDGQGNCSEGAYRVYGKMLSLRVLPDGFSHDDAALLKVPLWVKFPSLPQKYWTKSGFGKIGSMIGNFICPDQIIWDRSRTSYARFLIMVDISRGPFTSFTINLPEGEKASQRVEYELFPRFCCHCKAYRHNFFGCDLLNPHVVDVGLEPTVV</sequence>
<evidence type="ECO:0008006" key="3">
    <source>
        <dbReference type="Google" id="ProtNLM"/>
    </source>
</evidence>
<accession>A0AAV3R6M9</accession>
<organism evidence="1 2">
    <name type="scientific">Lithospermum erythrorhizon</name>
    <name type="common">Purple gromwell</name>
    <name type="synonym">Lithospermum officinale var. erythrorhizon</name>
    <dbReference type="NCBI Taxonomy" id="34254"/>
    <lineage>
        <taxon>Eukaryota</taxon>
        <taxon>Viridiplantae</taxon>
        <taxon>Streptophyta</taxon>
        <taxon>Embryophyta</taxon>
        <taxon>Tracheophyta</taxon>
        <taxon>Spermatophyta</taxon>
        <taxon>Magnoliopsida</taxon>
        <taxon>eudicotyledons</taxon>
        <taxon>Gunneridae</taxon>
        <taxon>Pentapetalae</taxon>
        <taxon>asterids</taxon>
        <taxon>lamiids</taxon>
        <taxon>Boraginales</taxon>
        <taxon>Boraginaceae</taxon>
        <taxon>Boraginoideae</taxon>
        <taxon>Lithospermeae</taxon>
        <taxon>Lithospermum</taxon>
    </lineage>
</organism>
<proteinExistence type="predicted"/>
<dbReference type="Proteomes" id="UP001454036">
    <property type="component" value="Unassembled WGS sequence"/>
</dbReference>
<gene>
    <name evidence="1" type="ORF">LIER_43907</name>
</gene>
<evidence type="ECO:0000313" key="2">
    <source>
        <dbReference type="Proteomes" id="UP001454036"/>
    </source>
</evidence>
<keyword evidence="2" id="KW-1185">Reference proteome</keyword>
<evidence type="ECO:0000313" key="1">
    <source>
        <dbReference type="EMBL" id="GAA0171555.1"/>
    </source>
</evidence>
<comment type="caution">
    <text evidence="1">The sequence shown here is derived from an EMBL/GenBank/DDBJ whole genome shotgun (WGS) entry which is preliminary data.</text>
</comment>
<reference evidence="1 2" key="1">
    <citation type="submission" date="2024-01" db="EMBL/GenBank/DDBJ databases">
        <title>The complete chloroplast genome sequence of Lithospermum erythrorhizon: insights into the phylogenetic relationship among Boraginaceae species and the maternal lineages of purple gromwells.</title>
        <authorList>
            <person name="Okada T."/>
            <person name="Watanabe K."/>
        </authorList>
    </citation>
    <scope>NUCLEOTIDE SEQUENCE [LARGE SCALE GENOMIC DNA]</scope>
</reference>
<dbReference type="PANTHER" id="PTHR31286">
    <property type="entry name" value="GLYCINE-RICH CELL WALL STRUCTURAL PROTEIN 1.8-LIKE"/>
    <property type="match status" value="1"/>
</dbReference>
<dbReference type="AlphaFoldDB" id="A0AAV3R6M9"/>
<protein>
    <recommendedName>
        <fullName evidence="3">DUF4283 domain-containing protein</fullName>
    </recommendedName>
</protein>
<dbReference type="PANTHER" id="PTHR31286:SF168">
    <property type="entry name" value="DUF4283 DOMAIN-CONTAINING PROTEIN"/>
    <property type="match status" value="1"/>
</dbReference>